<protein>
    <submittedName>
        <fullName evidence="2">Uncharacterized protein</fullName>
    </submittedName>
</protein>
<dbReference type="Proteomes" id="UP000053477">
    <property type="component" value="Unassembled WGS sequence"/>
</dbReference>
<evidence type="ECO:0000256" key="1">
    <source>
        <dbReference type="SAM" id="SignalP"/>
    </source>
</evidence>
<dbReference type="EMBL" id="KQ085905">
    <property type="protein sequence ID" value="KLO17366.1"/>
    <property type="molecule type" value="Genomic_DNA"/>
</dbReference>
<name>A0A0H2SJR9_9AGAM</name>
<dbReference type="InParanoid" id="A0A0H2SJR9"/>
<evidence type="ECO:0000313" key="2">
    <source>
        <dbReference type="EMBL" id="KLO17366.1"/>
    </source>
</evidence>
<reference evidence="2 3" key="1">
    <citation type="submission" date="2015-04" db="EMBL/GenBank/DDBJ databases">
        <title>Complete genome sequence of Schizopora paradoxa KUC8140, a cosmopolitan wood degrader in East Asia.</title>
        <authorList>
            <consortium name="DOE Joint Genome Institute"/>
            <person name="Min B."/>
            <person name="Park H."/>
            <person name="Jang Y."/>
            <person name="Kim J.-J."/>
            <person name="Kim K.H."/>
            <person name="Pangilinan J."/>
            <person name="Lipzen A."/>
            <person name="Riley R."/>
            <person name="Grigoriev I.V."/>
            <person name="Spatafora J.W."/>
            <person name="Choi I.-G."/>
        </authorList>
    </citation>
    <scope>NUCLEOTIDE SEQUENCE [LARGE SCALE GENOMIC DNA]</scope>
    <source>
        <strain evidence="2 3">KUC8140</strain>
    </source>
</reference>
<dbReference type="AlphaFoldDB" id="A0A0H2SJR9"/>
<keyword evidence="1" id="KW-0732">Signal</keyword>
<feature type="signal peptide" evidence="1">
    <location>
        <begin position="1"/>
        <end position="19"/>
    </location>
</feature>
<proteinExistence type="predicted"/>
<evidence type="ECO:0000313" key="3">
    <source>
        <dbReference type="Proteomes" id="UP000053477"/>
    </source>
</evidence>
<organism evidence="2 3">
    <name type="scientific">Schizopora paradoxa</name>
    <dbReference type="NCBI Taxonomy" id="27342"/>
    <lineage>
        <taxon>Eukaryota</taxon>
        <taxon>Fungi</taxon>
        <taxon>Dikarya</taxon>
        <taxon>Basidiomycota</taxon>
        <taxon>Agaricomycotina</taxon>
        <taxon>Agaricomycetes</taxon>
        <taxon>Hymenochaetales</taxon>
        <taxon>Schizoporaceae</taxon>
        <taxon>Schizopora</taxon>
    </lineage>
</organism>
<feature type="chain" id="PRO_5005202219" evidence="1">
    <location>
        <begin position="20"/>
        <end position="124"/>
    </location>
</feature>
<keyword evidence="3" id="KW-1185">Reference proteome</keyword>
<accession>A0A0H2SJR9</accession>
<gene>
    <name evidence="2" type="ORF">SCHPADRAFT_166121</name>
</gene>
<sequence length="124" mass="14090">MRVFLQVVSCLILYAESFAQFFSSSSGSHSPSVFIPWHMADGELSKSISGYFTFGDWKAALYCNNWEEHRHRSINVARRPGKLRVSSMNGIVFVFSVHGSHVLTELSSLQDDKSVHRWFTLACE</sequence>